<dbReference type="GO" id="GO:0008017">
    <property type="term" value="F:microtubule binding"/>
    <property type="evidence" value="ECO:0000318"/>
    <property type="project" value="GO_Central"/>
</dbReference>
<evidence type="ECO:0000256" key="8">
    <source>
        <dbReference type="ARBA" id="ARBA00022776"/>
    </source>
</evidence>
<accession>A0A8I6G7C3</accession>
<dbReference type="Pfam" id="PF16740">
    <property type="entry name" value="SKA2"/>
    <property type="match status" value="1"/>
</dbReference>
<dbReference type="GO" id="GO:0000278">
    <property type="term" value="P:mitotic cell cycle"/>
    <property type="evidence" value="ECO:0000318"/>
    <property type="project" value="GO_Central"/>
</dbReference>
<dbReference type="Reactome" id="R-RNO-141444">
    <property type="pathway name" value="Amplification of signal from unattached kinetochores via a MAD2 inhibitory signal"/>
</dbReference>
<evidence type="ECO:0000313" key="17">
    <source>
        <dbReference type="RGD" id="7704573"/>
    </source>
</evidence>
<evidence type="ECO:0000256" key="11">
    <source>
        <dbReference type="ARBA" id="ARBA00023306"/>
    </source>
</evidence>
<evidence type="ECO:0000256" key="4">
    <source>
        <dbReference type="ARBA" id="ARBA00022454"/>
    </source>
</evidence>
<evidence type="ECO:0000256" key="2">
    <source>
        <dbReference type="ARBA" id="ARBA00004629"/>
    </source>
</evidence>
<dbReference type="Reactome" id="R-RNO-68877">
    <property type="pathway name" value="Mitotic Prometaphase"/>
</dbReference>
<dbReference type="Gene3D" id="6.10.250.1380">
    <property type="match status" value="1"/>
</dbReference>
<dbReference type="GO" id="GO:0051301">
    <property type="term" value="P:cell division"/>
    <property type="evidence" value="ECO:0007669"/>
    <property type="project" value="UniProtKB-KW"/>
</dbReference>
<evidence type="ECO:0000256" key="13">
    <source>
        <dbReference type="ARBA" id="ARBA00029651"/>
    </source>
</evidence>
<dbReference type="GeneTree" id="ENSGT00390000009588"/>
<dbReference type="AGR" id="RGD:7704573"/>
<evidence type="ECO:0000256" key="10">
    <source>
        <dbReference type="ARBA" id="ARBA00023212"/>
    </source>
</evidence>
<dbReference type="InterPro" id="IPR042091">
    <property type="entry name" value="Ska2_N"/>
</dbReference>
<evidence type="ECO:0000259" key="14">
    <source>
        <dbReference type="Pfam" id="PF16740"/>
    </source>
</evidence>
<protein>
    <recommendedName>
        <fullName evidence="13">Protein FAM33A</fullName>
    </recommendedName>
</protein>
<keyword evidence="12" id="KW-0137">Centromere</keyword>
<keyword evidence="11" id="KW-0131">Cell cycle</keyword>
<dbReference type="Proteomes" id="UP000002494">
    <property type="component" value="Chromosome 1"/>
</dbReference>
<sequence>MGQLFNMEAEVDKLELMFQKADSDLDYLQYRLEYEVKINHPHSAGEKNAVAILKELSAIKSRYQALCARFKTVSVEQKETKSCICAILNKTMTMLQELQKQTNLELTLLTEEEKAVTERLKSHVPDVENGILQRNFDGEKISSKEIQRGV</sequence>
<name>A0A8I6G7C3_RAT</name>
<evidence type="ECO:0000256" key="7">
    <source>
        <dbReference type="ARBA" id="ARBA00022701"/>
    </source>
</evidence>
<proteinExistence type="inferred from homology"/>
<keyword evidence="5" id="KW-0963">Cytoplasm</keyword>
<dbReference type="Ensembl" id="ENSRNOT00000150023.1">
    <property type="protein sequence ID" value="ENSRNOP00000103060.1"/>
    <property type="gene ID" value="ENSRNOG00000020446.4"/>
</dbReference>
<reference evidence="16" key="3">
    <citation type="submission" date="2024-01" db="EMBL/GenBank/DDBJ databases">
        <title>GRCr8: a new rat reference genome assembly contstructed from accurate long reads and long range scaffolding.</title>
        <authorList>
            <person name="Doris P.A."/>
            <person name="Kalbfleisch T."/>
            <person name="Li K."/>
            <person name="Howe K."/>
            <person name="Wood J."/>
        </authorList>
    </citation>
    <scope>NUCLEOTIDE SEQUENCE [LARGE SCALE GENOMIC DNA]</scope>
    <source>
        <strain evidence="16">Brown Norway</strain>
    </source>
</reference>
<dbReference type="AlphaFoldDB" id="A0A8I6G7C3"/>
<reference evidence="16" key="2">
    <citation type="submission" date="2023-12" db="EMBL/GenBank/DDBJ databases">
        <authorList>
            <consortium name="Genome Reference Consortium"/>
            <person name="Doris P.A."/>
            <person name="Kalbfleisch T."/>
            <person name="Li K."/>
            <person name="Howe K."/>
            <person name="Wood J."/>
        </authorList>
    </citation>
    <scope>NUCLEOTIDE SEQUENCE [LARGE SCALE GENOMIC DNA]</scope>
    <source>
        <strain evidence="16">Brown Norway</strain>
    </source>
</reference>
<dbReference type="RGD" id="7704573">
    <property type="gene designation" value="Ska2l1"/>
</dbReference>
<keyword evidence="9" id="KW-0995">Kinetochore</keyword>
<dbReference type="OrthoDB" id="193920at2759"/>
<dbReference type="PANTHER" id="PTHR32017:SF3">
    <property type="entry name" value="SPINDLE AND KINETOCHORE-ASSOCIATED PROTEIN 2"/>
    <property type="match status" value="1"/>
</dbReference>
<evidence type="ECO:0000256" key="5">
    <source>
        <dbReference type="ARBA" id="ARBA00022490"/>
    </source>
</evidence>
<reference evidence="15" key="4">
    <citation type="submission" date="2025-05" db="UniProtKB">
        <authorList>
            <consortium name="Ensembl"/>
        </authorList>
    </citation>
    <scope>IDENTIFICATION</scope>
    <source>
        <strain evidence="15">Brown Norway</strain>
    </source>
</reference>
<gene>
    <name evidence="15 17" type="primary">Ska2l1</name>
    <name evidence="17" type="synonym">LOC102555739</name>
</gene>
<dbReference type="GeneID" id="102555739"/>
<keyword evidence="6" id="KW-0132">Cell division</keyword>
<dbReference type="InterPro" id="IPR026762">
    <property type="entry name" value="Ska2"/>
</dbReference>
<dbReference type="GO" id="GO:0007059">
    <property type="term" value="P:chromosome segregation"/>
    <property type="evidence" value="ECO:0000318"/>
    <property type="project" value="GO_Central"/>
</dbReference>
<dbReference type="PANTHER" id="PTHR32017">
    <property type="entry name" value="SPINDLE AND KINETOCHORE-ASSOCIATED PROTEIN 2"/>
    <property type="match status" value="1"/>
</dbReference>
<evidence type="ECO:0000256" key="9">
    <source>
        <dbReference type="ARBA" id="ARBA00022838"/>
    </source>
</evidence>
<dbReference type="CTD" id="102555739"/>
<dbReference type="Reactome" id="R-RNO-2467813">
    <property type="pathway name" value="Separation of Sister Chromatids"/>
</dbReference>
<dbReference type="OMA" id="TNAQKES"/>
<comment type="subcellular location">
    <subcellularLocation>
        <location evidence="2">Chromosome</location>
        <location evidence="2">Centromere</location>
        <location evidence="2">Kinetochore</location>
    </subcellularLocation>
    <subcellularLocation>
        <location evidence="1">Cytoplasm</location>
        <location evidence="1">Cytoskeleton</location>
        <location evidence="1">Spindle</location>
    </subcellularLocation>
</comment>
<dbReference type="RefSeq" id="XP_038957163.1">
    <property type="nucleotide sequence ID" value="XM_039101235.2"/>
</dbReference>
<dbReference type="Ensembl" id="ENSRNOT00000165340.1">
    <property type="protein sequence ID" value="ENSRNOP00000107658.1"/>
    <property type="gene ID" value="ENSRNOG00000020446.4"/>
</dbReference>
<dbReference type="KEGG" id="rno:102555739"/>
<dbReference type="Reactome" id="R-RNO-9648025">
    <property type="pathway name" value="EML4 and NUDC in mitotic spindle formation"/>
</dbReference>
<evidence type="ECO:0000256" key="1">
    <source>
        <dbReference type="ARBA" id="ARBA00004186"/>
    </source>
</evidence>
<dbReference type="Ensembl" id="ENSRNOT00000123383.1">
    <property type="protein sequence ID" value="ENSRNOP00000101151.1"/>
    <property type="gene ID" value="ENSRNOG00000020446.4"/>
</dbReference>
<feature type="domain" description="Ska2 N-terminal" evidence="14">
    <location>
        <begin position="8"/>
        <end position="120"/>
    </location>
</feature>
<keyword evidence="7" id="KW-0493">Microtubule</keyword>
<comment type="similarity">
    <text evidence="3">Belongs to the SKA2 family.</text>
</comment>
<evidence type="ECO:0000313" key="16">
    <source>
        <dbReference type="Proteomes" id="UP000002494"/>
    </source>
</evidence>
<dbReference type="GO" id="GO:0005876">
    <property type="term" value="C:spindle microtubule"/>
    <property type="evidence" value="ECO:0000318"/>
    <property type="project" value="GO_Central"/>
</dbReference>
<evidence type="ECO:0000256" key="12">
    <source>
        <dbReference type="ARBA" id="ARBA00023328"/>
    </source>
</evidence>
<evidence type="ECO:0000256" key="6">
    <source>
        <dbReference type="ARBA" id="ARBA00022618"/>
    </source>
</evidence>
<evidence type="ECO:0000313" key="15">
    <source>
        <dbReference type="Ensembl" id="ENSRNOP00000080953.1"/>
    </source>
</evidence>
<dbReference type="Ensembl" id="ENSRNOT00000129559.1">
    <property type="protein sequence ID" value="ENSRNOP00000100215.1"/>
    <property type="gene ID" value="ENSRNOG00000020446.4"/>
</dbReference>
<dbReference type="Reactome" id="R-RNO-2500257">
    <property type="pathway name" value="Resolution of Sister Chromatid Cohesion"/>
</dbReference>
<dbReference type="GO" id="GO:0000940">
    <property type="term" value="C:outer kinetochore"/>
    <property type="evidence" value="ECO:0000318"/>
    <property type="project" value="GO_Central"/>
</dbReference>
<keyword evidence="8" id="KW-0498">Mitosis</keyword>
<dbReference type="Ensembl" id="ENSRNOT00000027709.4">
    <property type="protein sequence ID" value="ENSRNOP00000080953.1"/>
    <property type="gene ID" value="ENSRNOG00000020446.4"/>
</dbReference>
<dbReference type="Reactome" id="R-RNO-5663220">
    <property type="pathway name" value="RHO GTPases Activate Formins"/>
</dbReference>
<organism evidence="15 16">
    <name type="scientific">Rattus norvegicus</name>
    <name type="common">Rat</name>
    <dbReference type="NCBI Taxonomy" id="10116"/>
    <lineage>
        <taxon>Eukaryota</taxon>
        <taxon>Metazoa</taxon>
        <taxon>Chordata</taxon>
        <taxon>Craniata</taxon>
        <taxon>Vertebrata</taxon>
        <taxon>Euteleostomi</taxon>
        <taxon>Mammalia</taxon>
        <taxon>Eutheria</taxon>
        <taxon>Euarchontoglires</taxon>
        <taxon>Glires</taxon>
        <taxon>Rodentia</taxon>
        <taxon>Myomorpha</taxon>
        <taxon>Muroidea</taxon>
        <taxon>Muridae</taxon>
        <taxon>Murinae</taxon>
        <taxon>Rattus</taxon>
    </lineage>
</organism>
<keyword evidence="16" id="KW-1185">Reference proteome</keyword>
<keyword evidence="10" id="KW-0206">Cytoskeleton</keyword>
<reference evidence="15 16" key="1">
    <citation type="journal article" date="2004" name="Nature">
        <title>Genome sequence of the Brown Norway rat yields insights into mammalian evolution.</title>
        <authorList>
            <consortium name="Rat Genome Sequencing Project Consortium"/>
            <person name="Gibbs R.A."/>
            <person name="Weinstock G.M."/>
            <person name="Metzker M.L."/>
            <person name="Muzny D.M."/>
            <person name="Sodergren E.J."/>
            <person name="Scherer S."/>
            <person name="Scott G."/>
            <person name="Steffen D."/>
            <person name="Worley K.C."/>
            <person name="Burch P.E."/>
            <person name="Okwuonu G."/>
            <person name="Hines S."/>
            <person name="Lewis L."/>
            <person name="Deramo C."/>
            <person name="Delgado O."/>
            <person name="Dugan-Rocha S."/>
            <person name="Miner G."/>
            <person name="Morgan M."/>
            <person name="Hawes A."/>
            <person name="Gill R."/>
            <person name="Holt R.A."/>
            <person name="Adams M.D."/>
            <person name="Amanatides P.G."/>
            <person name="Baden-Tillson H."/>
            <person name="Barnstead M."/>
            <person name="Chin S."/>
            <person name="Evans C.A."/>
            <person name="Ferriera S."/>
            <person name="Fosler C."/>
            <person name="Glodek A."/>
            <person name="Gu Z."/>
            <person name="Jennings D."/>
            <person name="Kraft C.L."/>
            <person name="Nguyen T."/>
            <person name="Pfannkoch C.M."/>
            <person name="Sitter C."/>
            <person name="Sutton G.G."/>
            <person name="Venter J.C."/>
            <person name="Woodage T."/>
            <person name="Smith D."/>
            <person name="Lee H.-M."/>
            <person name="Gustafson E."/>
            <person name="Cahill P."/>
            <person name="Kana A."/>
            <person name="Doucette-Stamm L."/>
            <person name="Weinstock K."/>
            <person name="Fechtel K."/>
            <person name="Weiss R.B."/>
            <person name="Dunn D.M."/>
            <person name="Green E.D."/>
            <person name="Blakesley R.W."/>
            <person name="Bouffard G.G."/>
            <person name="De Jong P.J."/>
            <person name="Osoegawa K."/>
            <person name="Zhu B."/>
            <person name="Marra M."/>
            <person name="Schein J."/>
            <person name="Bosdet I."/>
            <person name="Fjell C."/>
            <person name="Jones S."/>
            <person name="Krzywinski M."/>
            <person name="Mathewson C."/>
            <person name="Siddiqui A."/>
            <person name="Wye N."/>
            <person name="McPherson J."/>
            <person name="Zhao S."/>
            <person name="Fraser C.M."/>
            <person name="Shetty J."/>
            <person name="Shatsman S."/>
            <person name="Geer K."/>
            <person name="Chen Y."/>
            <person name="Abramzon S."/>
            <person name="Nierman W.C."/>
            <person name="Havlak P.H."/>
            <person name="Chen R."/>
            <person name="Durbin K.J."/>
            <person name="Egan A."/>
            <person name="Ren Y."/>
            <person name="Song X.-Z."/>
            <person name="Li B."/>
            <person name="Liu Y."/>
            <person name="Qin X."/>
            <person name="Cawley S."/>
            <person name="Cooney A.J."/>
            <person name="D'Souza L.M."/>
            <person name="Martin K."/>
            <person name="Wu J.Q."/>
            <person name="Gonzalez-Garay M.L."/>
            <person name="Jackson A.R."/>
            <person name="Kalafus K.J."/>
            <person name="McLeod M.P."/>
            <person name="Milosavljevic A."/>
            <person name="Virk D."/>
            <person name="Volkov A."/>
            <person name="Wheeler D.A."/>
            <person name="Zhang Z."/>
            <person name="Bailey J.A."/>
            <person name="Eichler E.E."/>
            <person name="Tuzun E."/>
            <person name="Birney E."/>
            <person name="Mongin E."/>
            <person name="Ureta-Vidal A."/>
            <person name="Woodwark C."/>
            <person name="Zdobnov E."/>
            <person name="Bork P."/>
            <person name="Suyama M."/>
            <person name="Torrents D."/>
            <person name="Alexandersson M."/>
            <person name="Trask B.J."/>
            <person name="Young J.M."/>
            <person name="Huang H."/>
            <person name="Wang H."/>
            <person name="Xing H."/>
            <person name="Daniels S."/>
            <person name="Gietzen D."/>
            <person name="Schmidt J."/>
            <person name="Stevens K."/>
            <person name="Vitt U."/>
            <person name="Wingrove J."/>
            <person name="Camara F."/>
            <person name="Mar Alba M."/>
            <person name="Abril J.F."/>
            <person name="Guigo R."/>
            <person name="Smit A."/>
            <person name="Dubchak I."/>
            <person name="Rubin E.M."/>
            <person name="Couronne O."/>
            <person name="Poliakov A."/>
            <person name="Huebner N."/>
            <person name="Ganten D."/>
            <person name="Goesele C."/>
            <person name="Hummel O."/>
            <person name="Kreitler T."/>
            <person name="Lee Y.-A."/>
            <person name="Monti J."/>
            <person name="Schulz H."/>
            <person name="Zimdahl H."/>
            <person name="Himmelbauer H."/>
            <person name="Lehrach H."/>
            <person name="Jacob H.J."/>
            <person name="Bromberg S."/>
            <person name="Gullings-Handley J."/>
            <person name="Jensen-Seaman M.I."/>
            <person name="Kwitek A.E."/>
            <person name="Lazar J."/>
            <person name="Pasko D."/>
            <person name="Tonellato P.J."/>
            <person name="Twigger S."/>
            <person name="Ponting C.P."/>
            <person name="Duarte J.M."/>
            <person name="Rice S."/>
            <person name="Goodstadt L."/>
            <person name="Beatson S.A."/>
            <person name="Emes R.D."/>
            <person name="Winter E.E."/>
            <person name="Webber C."/>
            <person name="Brandt P."/>
            <person name="Nyakatura G."/>
            <person name="Adetobi M."/>
            <person name="Chiaromonte F."/>
            <person name="Elnitski L."/>
            <person name="Eswara P."/>
            <person name="Hardison R.C."/>
            <person name="Hou M."/>
            <person name="Kolbe D."/>
            <person name="Makova K."/>
            <person name="Miller W."/>
            <person name="Nekrutenko A."/>
            <person name="Riemer C."/>
            <person name="Schwartz S."/>
            <person name="Taylor J."/>
            <person name="Yang S."/>
            <person name="Zhang Y."/>
            <person name="Lindpaintner K."/>
            <person name="Andrews T.D."/>
            <person name="Caccamo M."/>
            <person name="Clamp M."/>
            <person name="Clarke L."/>
            <person name="Curwen V."/>
            <person name="Durbin R.M."/>
            <person name="Eyras E."/>
            <person name="Searle S.M."/>
            <person name="Cooper G.M."/>
            <person name="Batzoglou S."/>
            <person name="Brudno M."/>
            <person name="Sidow A."/>
            <person name="Stone E.A."/>
            <person name="Payseur B.A."/>
            <person name="Bourque G."/>
            <person name="Lopez-Otin C."/>
            <person name="Puente X.S."/>
            <person name="Chakrabarti K."/>
            <person name="Chatterji S."/>
            <person name="Dewey C."/>
            <person name="Pachter L."/>
            <person name="Bray N."/>
            <person name="Yap V.B."/>
            <person name="Caspi A."/>
            <person name="Tesler G."/>
            <person name="Pevzner P.A."/>
            <person name="Haussler D."/>
            <person name="Roskin K.M."/>
            <person name="Baertsch R."/>
            <person name="Clawson H."/>
            <person name="Furey T.S."/>
            <person name="Hinrichs A.S."/>
            <person name="Karolchik D."/>
            <person name="Kent W.J."/>
            <person name="Rosenbloom K.R."/>
            <person name="Trumbower H."/>
            <person name="Weirauch M."/>
            <person name="Cooper D.N."/>
            <person name="Stenson P.D."/>
            <person name="Ma B."/>
            <person name="Brent M."/>
            <person name="Arumugam M."/>
            <person name="Shteynberg D."/>
            <person name="Copley R.R."/>
            <person name="Taylor M.S."/>
            <person name="Riethman H."/>
            <person name="Mudunuri U."/>
            <person name="Peterson J."/>
            <person name="Guyer M."/>
            <person name="Felsenfeld A."/>
            <person name="Old S."/>
            <person name="Mockrin S."/>
            <person name="Collins F.S."/>
        </authorList>
    </citation>
    <scope>NUCLEOTIDE SEQUENCE [LARGE SCALE GENOMIC DNA]</scope>
    <source>
        <strain evidence="15 16">Brown Norway</strain>
    </source>
</reference>
<evidence type="ECO:0000256" key="3">
    <source>
        <dbReference type="ARBA" id="ARBA00010684"/>
    </source>
</evidence>
<keyword evidence="4" id="KW-0158">Chromosome</keyword>